<feature type="compositionally biased region" description="Low complexity" evidence="2">
    <location>
        <begin position="472"/>
        <end position="484"/>
    </location>
</feature>
<feature type="chain" id="PRO_5012987609" description="UspA domain-containing protein" evidence="3">
    <location>
        <begin position="30"/>
        <end position="1456"/>
    </location>
</feature>
<dbReference type="Proteomes" id="UP000232323">
    <property type="component" value="Unassembled WGS sequence"/>
</dbReference>
<feature type="signal peptide" evidence="3">
    <location>
        <begin position="1"/>
        <end position="29"/>
    </location>
</feature>
<evidence type="ECO:0000256" key="1">
    <source>
        <dbReference type="SAM" id="Coils"/>
    </source>
</evidence>
<comment type="caution">
    <text evidence="4">The sequence shown here is derived from an EMBL/GenBank/DDBJ whole genome shotgun (WGS) entry which is preliminary data.</text>
</comment>
<accession>A0A250X4A8</accession>
<feature type="region of interest" description="Disordered" evidence="2">
    <location>
        <begin position="131"/>
        <end position="176"/>
    </location>
</feature>
<dbReference type="Gene3D" id="3.40.50.12370">
    <property type="match status" value="1"/>
</dbReference>
<dbReference type="CDD" id="cd00293">
    <property type="entry name" value="USP-like"/>
    <property type="match status" value="1"/>
</dbReference>
<feature type="compositionally biased region" description="Basic and acidic residues" evidence="2">
    <location>
        <begin position="155"/>
        <end position="176"/>
    </location>
</feature>
<feature type="region of interest" description="Disordered" evidence="2">
    <location>
        <begin position="472"/>
        <end position="555"/>
    </location>
</feature>
<organism evidence="4 5">
    <name type="scientific">Chlamydomonas eustigma</name>
    <dbReference type="NCBI Taxonomy" id="1157962"/>
    <lineage>
        <taxon>Eukaryota</taxon>
        <taxon>Viridiplantae</taxon>
        <taxon>Chlorophyta</taxon>
        <taxon>core chlorophytes</taxon>
        <taxon>Chlorophyceae</taxon>
        <taxon>CS clade</taxon>
        <taxon>Chlamydomonadales</taxon>
        <taxon>Chlamydomonadaceae</taxon>
        <taxon>Chlamydomonas</taxon>
    </lineage>
</organism>
<dbReference type="EMBL" id="BEGY01000028">
    <property type="protein sequence ID" value="GAX77901.1"/>
    <property type="molecule type" value="Genomic_DNA"/>
</dbReference>
<reference evidence="4 5" key="1">
    <citation type="submission" date="2017-08" db="EMBL/GenBank/DDBJ databases">
        <title>Acidophilic green algal genome provides insights into adaptation to an acidic environment.</title>
        <authorList>
            <person name="Hirooka S."/>
            <person name="Hirose Y."/>
            <person name="Kanesaki Y."/>
            <person name="Higuchi S."/>
            <person name="Fujiwara T."/>
            <person name="Onuma R."/>
            <person name="Era A."/>
            <person name="Ohbayashi R."/>
            <person name="Uzuka A."/>
            <person name="Nozaki H."/>
            <person name="Yoshikawa H."/>
            <person name="Miyagishima S.Y."/>
        </authorList>
    </citation>
    <scope>NUCLEOTIDE SEQUENCE [LARGE SCALE GENOMIC DNA]</scope>
    <source>
        <strain evidence="4 5">NIES-2499</strain>
    </source>
</reference>
<protein>
    <recommendedName>
        <fullName evidence="6">UspA domain-containing protein</fullName>
    </recommendedName>
</protein>
<keyword evidence="5" id="KW-1185">Reference proteome</keyword>
<evidence type="ECO:0000313" key="5">
    <source>
        <dbReference type="Proteomes" id="UP000232323"/>
    </source>
</evidence>
<name>A0A250X4A8_9CHLO</name>
<feature type="coiled-coil region" evidence="1">
    <location>
        <begin position="298"/>
        <end position="325"/>
    </location>
</feature>
<evidence type="ECO:0000313" key="4">
    <source>
        <dbReference type="EMBL" id="GAX77901.1"/>
    </source>
</evidence>
<dbReference type="OrthoDB" id="541316at2759"/>
<proteinExistence type="predicted"/>
<evidence type="ECO:0000256" key="2">
    <source>
        <dbReference type="SAM" id="MobiDB-lite"/>
    </source>
</evidence>
<feature type="compositionally biased region" description="Gly residues" evidence="2">
    <location>
        <begin position="534"/>
        <end position="549"/>
    </location>
</feature>
<evidence type="ECO:0000256" key="3">
    <source>
        <dbReference type="SAM" id="SignalP"/>
    </source>
</evidence>
<keyword evidence="3" id="KW-0732">Signal</keyword>
<gene>
    <name evidence="4" type="ORF">CEUSTIGMA_g5343.t1</name>
</gene>
<keyword evidence="1" id="KW-0175">Coiled coil</keyword>
<feature type="region of interest" description="Disordered" evidence="2">
    <location>
        <begin position="344"/>
        <end position="409"/>
    </location>
</feature>
<feature type="region of interest" description="Disordered" evidence="2">
    <location>
        <begin position="580"/>
        <end position="636"/>
    </location>
</feature>
<evidence type="ECO:0008006" key="6">
    <source>
        <dbReference type="Google" id="ProtNLM"/>
    </source>
</evidence>
<sequence>MQLCMRHNLSTVLHAICLYLLNSCSLSMGLGFSAPGWTDPDNDTTTGEWRSERYKELEKYGGITRPLVRRGLSFEKRMEWLQSKLSEQSSAFEEALAKDPFAGRHEIIEQEKEKAIKAAKLAMLEEEDRKKYQGYNKKKSSSGKETTGAQKAKRGLNDHDGVGSKSGKALDGHDEKSSKTKIEDYYKMLDLEQEKLEEGRKKKMKELARQKRQGVVLPEWRIRVMAAKRRAWLILGVIVRLQVQTKLSKMRGKPGKVVRLRRVDSFSFYIQNCLGEDFERFQEEMCRYHASVVMVESLRRLLMDMQEANRLRREAKIAKEMEEARLMSRPGTAMKSFFLSMDEQPISGSDEEVERSGGAGEEDEYEGPAARRGPRAPVRRVVGSSRMSSIFGNGMVAPSPPGTVRAGSSAPQIEIVPGENGLAIELPPMSVASGGPNSPGKLAPINPALIKGAMQKSTTANFLNRIETGVPSVSSNGSSAAGSPAPSPPRRLLPSDSMRQLRPPGSSLVVPNPPSNMLRPPGVVPPPPRPMGSGWPGSGGKGGSSGWPGGLPPPRISFSAPIPPYFGPPVTALVQQVLDKSANKESGGGWNEDEEQKPVKLTKELKRKKIEDEAREAERKRDNDFERAKEKEESDMLQKIGDEVSNMEKTLQIMGVYAHRCNAQWCESLKWDIPQVHSLAGFTSQAGGGQAGMFRKDVLKMLQTGVFAFQVIASEDYVRISRVYAAESLWGTDPWSVIISALPNKASSVEHVEGMPLGPRAMLSIVNAVEELGGTEAVDNLMIVLHCNNEQEEDVIATLRARNCFGLKRENLLVCVERRNPSYNFDTEQRRFVKKLGTEGQQVGSGYNLMQLAYTGEAFVLASEEEIAVMEEEAAAAAAALEIGTAVKKKEKEQASGWFTPGTELRPIFQGRKFLYGSALDYLIAKGAVWLMTRRLNDLGMYSSENMLDLDSLAFTAFLADQQGANMFIHVDSLNSFSFVGVDGLVLSQHEGPEAERCKRTPQHAVEIKTYDLMTPNMTILTEELRIKNKGKMVCSTNRYTTSLKHLKKIMISPQIFKPSLENTPQGLLRVVLSMADITAHELTKCLAMTNREIAKFFCDIGDAEDLYSVIVEQDHNATFRKMIGNLMYSSGLKALWGRLPGKKITAPKIVPASKVDRSIAARMQSGDIGNKSVSKEGEEDDAPRRVEEDGKKVVLLVADNAATKLGAQLILGLLNAAKDVVYLLTVATVQQEEEAREICAQYETIVKGCLCKAEVVVLKKGSESLVQHIDDYVENIGADLVVIGSKTLSKGNSSIPVASMTIGILKKLKKPILVVKSTSKNAVIQWDRDKIKAMVLVDATCRPMVLYVCSKLLNAARRDKIFLARTNTVDSANKETTSTRRLFKSCIDIASSKEIGAIKKPLDGSFEDEGCKIADVEEIQIMAVQAFPGQPVQPFIFKLLTHSKSAVLVYKGPPQ</sequence>
<dbReference type="SUPFAM" id="SSF52402">
    <property type="entry name" value="Adenine nucleotide alpha hydrolases-like"/>
    <property type="match status" value="1"/>
</dbReference>
<feature type="compositionally biased region" description="Low complexity" evidence="2">
    <location>
        <begin position="379"/>
        <end position="389"/>
    </location>
</feature>
<feature type="compositionally biased region" description="Basic and acidic residues" evidence="2">
    <location>
        <begin position="596"/>
        <end position="636"/>
    </location>
</feature>